<keyword evidence="2" id="KW-0479">Metal-binding</keyword>
<gene>
    <name evidence="6" type="ORF">E0L32_000493</name>
</gene>
<proteinExistence type="predicted"/>
<dbReference type="GO" id="GO:0005737">
    <property type="term" value="C:cytoplasm"/>
    <property type="evidence" value="ECO:0007669"/>
    <property type="project" value="InterPro"/>
</dbReference>
<comment type="caution">
    <text evidence="6">The sequence shown here is derived from an EMBL/GenBank/DDBJ whole genome shotgun (WGS) entry which is preliminary data.</text>
</comment>
<evidence type="ECO:0000256" key="1">
    <source>
        <dbReference type="ARBA" id="ARBA00001936"/>
    </source>
</evidence>
<dbReference type="InterPro" id="IPR001667">
    <property type="entry name" value="DDH_dom"/>
</dbReference>
<protein>
    <recommendedName>
        <fullName evidence="5">DHHA2 domain-containing protein</fullName>
    </recommendedName>
</protein>
<dbReference type="GO" id="GO:0004309">
    <property type="term" value="F:exopolyphosphatase activity"/>
    <property type="evidence" value="ECO:0007669"/>
    <property type="project" value="TreeGrafter"/>
</dbReference>
<evidence type="ECO:0000256" key="4">
    <source>
        <dbReference type="ARBA" id="ARBA00023211"/>
    </source>
</evidence>
<sequence>MPPPRPSLSAFLSTARKALLTPAAQRPTPLTFVVGNESADLDSLCSAVLLAYFRTHAPPHRTLHIPLSNLPRADLALRPELEAVLAPAGLQPSDLLTLTELPGPEDLRAADTRWVLVDHNALTGGLAARFRDRVVGCVDHHDEEGQVPEDCGDEPRVVRRAGSCMSLVVEHVRHTWRRMADDAAGSGSGDCKPGEEEEEELDAQLARVALGPILIDTVCLRDGGKTTGTDVRSAEFAEGFLLPAAGTAAGYDRGLYFDEIVRLKEDISGLGYRDVLRKDYKRWDEGELRLGMSSVLRGFAYLAEQTGTKQEFLDAMRSWAREQGLDILALMTVEHPGGQLKRELLVWALSEKAKGAAEVFAQQNREQLQLDQWQGGKLDDTDGQDGWRKCWVQGRADHSRKQVGPMLRRAMKDSSKL</sequence>
<evidence type="ECO:0000313" key="7">
    <source>
        <dbReference type="Proteomes" id="UP000319257"/>
    </source>
</evidence>
<organism evidence="6 7">
    <name type="scientific">Thyridium curvatum</name>
    <dbReference type="NCBI Taxonomy" id="1093900"/>
    <lineage>
        <taxon>Eukaryota</taxon>
        <taxon>Fungi</taxon>
        <taxon>Dikarya</taxon>
        <taxon>Ascomycota</taxon>
        <taxon>Pezizomycotina</taxon>
        <taxon>Sordariomycetes</taxon>
        <taxon>Sordariomycetidae</taxon>
        <taxon>Thyridiales</taxon>
        <taxon>Thyridiaceae</taxon>
        <taxon>Thyridium</taxon>
    </lineage>
</organism>
<evidence type="ECO:0000259" key="5">
    <source>
        <dbReference type="SMART" id="SM01131"/>
    </source>
</evidence>
<dbReference type="SMART" id="SM01131">
    <property type="entry name" value="DHHA2"/>
    <property type="match status" value="1"/>
</dbReference>
<dbReference type="SUPFAM" id="SSF64182">
    <property type="entry name" value="DHH phosphoesterases"/>
    <property type="match status" value="1"/>
</dbReference>
<name>A0A507B9M8_9PEZI</name>
<dbReference type="Proteomes" id="UP000319257">
    <property type="component" value="Unassembled WGS sequence"/>
</dbReference>
<evidence type="ECO:0000256" key="3">
    <source>
        <dbReference type="ARBA" id="ARBA00022801"/>
    </source>
</evidence>
<evidence type="ECO:0000256" key="2">
    <source>
        <dbReference type="ARBA" id="ARBA00022723"/>
    </source>
</evidence>
<keyword evidence="3" id="KW-0378">Hydrolase</keyword>
<dbReference type="Pfam" id="PF02833">
    <property type="entry name" value="DHHA2"/>
    <property type="match status" value="1"/>
</dbReference>
<accession>A0A507B9M8</accession>
<dbReference type="Gene3D" id="3.90.1640.10">
    <property type="entry name" value="inorganic pyrophosphatase (n-terminal core)"/>
    <property type="match status" value="1"/>
</dbReference>
<dbReference type="GO" id="GO:0046872">
    <property type="term" value="F:metal ion binding"/>
    <property type="evidence" value="ECO:0007669"/>
    <property type="project" value="UniProtKB-KW"/>
</dbReference>
<dbReference type="InterPro" id="IPR004097">
    <property type="entry name" value="DHHA2"/>
</dbReference>
<keyword evidence="7" id="KW-1185">Reference proteome</keyword>
<keyword evidence="4" id="KW-0464">Manganese</keyword>
<comment type="cofactor">
    <cofactor evidence="1">
        <name>Mn(2+)</name>
        <dbReference type="ChEBI" id="CHEBI:29035"/>
    </cofactor>
</comment>
<dbReference type="PANTHER" id="PTHR12112">
    <property type="entry name" value="BNIP - RELATED"/>
    <property type="match status" value="1"/>
</dbReference>
<dbReference type="RefSeq" id="XP_030995810.1">
    <property type="nucleotide sequence ID" value="XM_031139402.1"/>
</dbReference>
<dbReference type="Gene3D" id="3.10.310.20">
    <property type="entry name" value="DHHA2 domain"/>
    <property type="match status" value="1"/>
</dbReference>
<dbReference type="PANTHER" id="PTHR12112:SF39">
    <property type="entry name" value="EG:152A3.5 PROTEIN (FBGN0003116_PN PROTEIN)"/>
    <property type="match status" value="1"/>
</dbReference>
<dbReference type="Pfam" id="PF01368">
    <property type="entry name" value="DHH"/>
    <property type="match status" value="1"/>
</dbReference>
<dbReference type="FunCoup" id="A0A507B9M8">
    <property type="interactions" value="217"/>
</dbReference>
<dbReference type="InterPro" id="IPR038222">
    <property type="entry name" value="DHHA2_dom_sf"/>
</dbReference>
<reference evidence="6 7" key="1">
    <citation type="submission" date="2019-06" db="EMBL/GenBank/DDBJ databases">
        <title>Draft genome sequence of the filamentous fungus Phialemoniopsis curvata isolated from diesel fuel.</title>
        <authorList>
            <person name="Varaljay V.A."/>
            <person name="Lyon W.J."/>
            <person name="Crouch A.L."/>
            <person name="Drake C.E."/>
            <person name="Hollomon J.M."/>
            <person name="Nadeau L.J."/>
            <person name="Nunn H.S."/>
            <person name="Stevenson B.S."/>
            <person name="Bojanowski C.L."/>
            <person name="Crookes-Goodson W.J."/>
        </authorList>
    </citation>
    <scope>NUCLEOTIDE SEQUENCE [LARGE SCALE GENOMIC DNA]</scope>
    <source>
        <strain evidence="6 7">D216</strain>
    </source>
</reference>
<dbReference type="InterPro" id="IPR038763">
    <property type="entry name" value="DHH_sf"/>
</dbReference>
<dbReference type="OrthoDB" id="374045at2759"/>
<dbReference type="InParanoid" id="A0A507B9M8"/>
<dbReference type="AlphaFoldDB" id="A0A507B9M8"/>
<dbReference type="GeneID" id="41967940"/>
<feature type="domain" description="DHHA2" evidence="5">
    <location>
        <begin position="257"/>
        <end position="411"/>
    </location>
</feature>
<dbReference type="EMBL" id="SKBQ01000002">
    <property type="protein sequence ID" value="TPX14099.1"/>
    <property type="molecule type" value="Genomic_DNA"/>
</dbReference>
<evidence type="ECO:0000313" key="6">
    <source>
        <dbReference type="EMBL" id="TPX14099.1"/>
    </source>
</evidence>
<dbReference type="STRING" id="1093900.A0A507B9M8"/>